<comment type="subcellular location">
    <subcellularLocation>
        <location evidence="1">Nucleus</location>
    </subcellularLocation>
</comment>
<organism evidence="7 8">
    <name type="scientific">Polytolypa hystricis (strain UAMH7299)</name>
    <dbReference type="NCBI Taxonomy" id="1447883"/>
    <lineage>
        <taxon>Eukaryota</taxon>
        <taxon>Fungi</taxon>
        <taxon>Dikarya</taxon>
        <taxon>Ascomycota</taxon>
        <taxon>Pezizomycotina</taxon>
        <taxon>Eurotiomycetes</taxon>
        <taxon>Eurotiomycetidae</taxon>
        <taxon>Onygenales</taxon>
        <taxon>Onygenales incertae sedis</taxon>
        <taxon>Polytolypa</taxon>
    </lineage>
</organism>
<dbReference type="SMART" id="SM00576">
    <property type="entry name" value="BTP"/>
    <property type="match status" value="1"/>
</dbReference>
<protein>
    <recommendedName>
        <fullName evidence="6">Bromodomain associated domain-containing protein</fullName>
    </recommendedName>
</protein>
<evidence type="ECO:0000259" key="6">
    <source>
        <dbReference type="SMART" id="SM00576"/>
    </source>
</evidence>
<keyword evidence="4" id="KW-0539">Nucleus</keyword>
<accession>A0A2B7XI75</accession>
<evidence type="ECO:0000256" key="4">
    <source>
        <dbReference type="ARBA" id="ARBA00023242"/>
    </source>
</evidence>
<dbReference type="CDD" id="cd00076">
    <property type="entry name" value="HFD_SF"/>
    <property type="match status" value="1"/>
</dbReference>
<feature type="domain" description="Bromodomain associated" evidence="6">
    <location>
        <begin position="4"/>
        <end position="82"/>
    </location>
</feature>
<dbReference type="GO" id="GO:0046982">
    <property type="term" value="F:protein heterodimerization activity"/>
    <property type="evidence" value="ECO:0007669"/>
    <property type="project" value="InterPro"/>
</dbReference>
<evidence type="ECO:0000256" key="3">
    <source>
        <dbReference type="ARBA" id="ARBA00023163"/>
    </source>
</evidence>
<dbReference type="Pfam" id="PF07524">
    <property type="entry name" value="Bromo_TP"/>
    <property type="match status" value="1"/>
</dbReference>
<evidence type="ECO:0000313" key="7">
    <source>
        <dbReference type="EMBL" id="PGH08473.1"/>
    </source>
</evidence>
<feature type="compositionally biased region" description="Polar residues" evidence="5">
    <location>
        <begin position="192"/>
        <end position="204"/>
    </location>
</feature>
<reference evidence="7 8" key="1">
    <citation type="submission" date="2017-10" db="EMBL/GenBank/DDBJ databases">
        <title>Comparative genomics in systemic dimorphic fungi from Ajellomycetaceae.</title>
        <authorList>
            <person name="Munoz J.F."/>
            <person name="Mcewen J.G."/>
            <person name="Clay O.K."/>
            <person name="Cuomo C.A."/>
        </authorList>
    </citation>
    <scope>NUCLEOTIDE SEQUENCE [LARGE SCALE GENOMIC DNA]</scope>
    <source>
        <strain evidence="7 8">UAMH7299</strain>
    </source>
</reference>
<name>A0A2B7XI75_POLH7</name>
<dbReference type="STRING" id="1447883.A0A2B7XI75"/>
<keyword evidence="2" id="KW-0805">Transcription regulation</keyword>
<keyword evidence="3" id="KW-0804">Transcription</keyword>
<dbReference type="AlphaFoldDB" id="A0A2B7XI75"/>
<keyword evidence="8" id="KW-1185">Reference proteome</keyword>
<gene>
    <name evidence="7" type="ORF">AJ80_07872</name>
</gene>
<dbReference type="InterPro" id="IPR006565">
    <property type="entry name" value="BTP"/>
</dbReference>
<dbReference type="Proteomes" id="UP000224634">
    <property type="component" value="Unassembled WGS sequence"/>
</dbReference>
<evidence type="ECO:0000256" key="5">
    <source>
        <dbReference type="SAM" id="MobiDB-lite"/>
    </source>
</evidence>
<evidence type="ECO:0000313" key="8">
    <source>
        <dbReference type="Proteomes" id="UP000224634"/>
    </source>
</evidence>
<dbReference type="InterPro" id="IPR009072">
    <property type="entry name" value="Histone-fold"/>
</dbReference>
<dbReference type="Gene3D" id="1.10.20.10">
    <property type="entry name" value="Histone, subunit A"/>
    <property type="match status" value="1"/>
</dbReference>
<feature type="region of interest" description="Disordered" evidence="5">
    <location>
        <begin position="186"/>
        <end position="214"/>
    </location>
</feature>
<dbReference type="EMBL" id="PDNA01000160">
    <property type="protein sequence ID" value="PGH08473.1"/>
    <property type="molecule type" value="Genomic_DNA"/>
</dbReference>
<proteinExistence type="predicted"/>
<dbReference type="GO" id="GO:0005634">
    <property type="term" value="C:nucleus"/>
    <property type="evidence" value="ECO:0007669"/>
    <property type="project" value="UniProtKB-SubCell"/>
</dbReference>
<evidence type="ECO:0000256" key="1">
    <source>
        <dbReference type="ARBA" id="ARBA00004123"/>
    </source>
</evidence>
<dbReference type="OrthoDB" id="5402929at2759"/>
<comment type="caution">
    <text evidence="7">The sequence shown here is derived from an EMBL/GenBank/DDBJ whole genome shotgun (WGS) entry which is preliminary data.</text>
</comment>
<sequence length="214" mass="23520">MSAHGLYHTLLRPPVLQILRAAGFHSSRPAVIDTLTDLAARYLVLLAESTVAHATNNHEHDPTPDLHDVLMALQDAGALRPQMTATEEIWRGEEDMRGLEAFAAWFSGPANKEIRRVAGFIAGEGEVMDEDSLEKEDYLNSLKKKHSKTGEESRYQGTVLGKSAEQHQIIIEGGPESIKDWGMQIRSRETSAETVSSAMSSVPSDLSEPADMEI</sequence>
<evidence type="ECO:0000256" key="2">
    <source>
        <dbReference type="ARBA" id="ARBA00023015"/>
    </source>
</evidence>